<protein>
    <recommendedName>
        <fullName evidence="9">Probable malate:quinone oxidoreductase</fullName>
        <ecNumber evidence="9">1.1.5.4</ecNumber>
    </recommendedName>
    <alternativeName>
        <fullName evidence="9">MQO</fullName>
    </alternativeName>
    <alternativeName>
        <fullName evidence="9">Malate dehydrogenase [quinone]</fullName>
    </alternativeName>
</protein>
<dbReference type="SUPFAM" id="SSF51905">
    <property type="entry name" value="FAD/NAD(P)-binding domain"/>
    <property type="match status" value="1"/>
</dbReference>
<evidence type="ECO:0000256" key="4">
    <source>
        <dbReference type="ARBA" id="ARBA00006389"/>
    </source>
</evidence>
<keyword evidence="8 9" id="KW-0560">Oxidoreductase</keyword>
<evidence type="ECO:0000256" key="3">
    <source>
        <dbReference type="ARBA" id="ARBA00005012"/>
    </source>
</evidence>
<accession>A0ABS5E9R5</accession>
<keyword evidence="7 9" id="KW-0274">FAD</keyword>
<keyword evidence="11" id="KW-1185">Reference proteome</keyword>
<comment type="cofactor">
    <cofactor evidence="2 9">
        <name>FAD</name>
        <dbReference type="ChEBI" id="CHEBI:57692"/>
    </cofactor>
</comment>
<evidence type="ECO:0000256" key="2">
    <source>
        <dbReference type="ARBA" id="ARBA00001974"/>
    </source>
</evidence>
<dbReference type="GO" id="GO:0008924">
    <property type="term" value="F:L-malate dehydrogenase (quinone) activity"/>
    <property type="evidence" value="ECO:0007669"/>
    <property type="project" value="UniProtKB-EC"/>
</dbReference>
<dbReference type="NCBIfam" id="TIGR01320">
    <property type="entry name" value="mal_quin_oxido"/>
    <property type="match status" value="1"/>
</dbReference>
<evidence type="ECO:0000256" key="5">
    <source>
        <dbReference type="ARBA" id="ARBA00022532"/>
    </source>
</evidence>
<dbReference type="Gene3D" id="3.30.9.10">
    <property type="entry name" value="D-Amino Acid Oxidase, subunit A, domain 2"/>
    <property type="match status" value="1"/>
</dbReference>
<dbReference type="EMBL" id="JAGRQH010000010">
    <property type="protein sequence ID" value="MBR0560536.1"/>
    <property type="molecule type" value="Genomic_DNA"/>
</dbReference>
<dbReference type="Pfam" id="PF06039">
    <property type="entry name" value="Mqo"/>
    <property type="match status" value="1"/>
</dbReference>
<dbReference type="NCBIfam" id="NF003606">
    <property type="entry name" value="PRK05257.2-1"/>
    <property type="match status" value="1"/>
</dbReference>
<evidence type="ECO:0000256" key="7">
    <source>
        <dbReference type="ARBA" id="ARBA00022827"/>
    </source>
</evidence>
<dbReference type="EC" id="1.1.5.4" evidence="9"/>
<reference evidence="10 11" key="1">
    <citation type="submission" date="2021-04" db="EMBL/GenBank/DDBJ databases">
        <title>The complete genome sequence of Neokomagataea sp. TBRC 2177.</title>
        <authorList>
            <person name="Charoenyingcharoen P."/>
            <person name="Yukphan P."/>
        </authorList>
    </citation>
    <scope>NUCLEOTIDE SEQUENCE [LARGE SCALE GENOMIC DNA]</scope>
    <source>
        <strain evidence="10 11">TBRC 2177</strain>
    </source>
</reference>
<dbReference type="NCBIfam" id="NF003611">
    <property type="entry name" value="PRK05257.3-2"/>
    <property type="match status" value="1"/>
</dbReference>
<dbReference type="Proteomes" id="UP000677812">
    <property type="component" value="Unassembled WGS sequence"/>
</dbReference>
<organism evidence="10 11">
    <name type="scientific">Neokomagataea anthophila</name>
    <dbReference type="NCBI Taxonomy" id="2826925"/>
    <lineage>
        <taxon>Bacteria</taxon>
        <taxon>Pseudomonadati</taxon>
        <taxon>Pseudomonadota</taxon>
        <taxon>Alphaproteobacteria</taxon>
        <taxon>Acetobacterales</taxon>
        <taxon>Acetobacteraceae</taxon>
        <taxon>Neokomagataea</taxon>
    </lineage>
</organism>
<comment type="similarity">
    <text evidence="4 9">Belongs to the MQO family.</text>
</comment>
<dbReference type="PANTHER" id="PTHR43104:SF2">
    <property type="entry name" value="L-2-HYDROXYGLUTARATE DEHYDROGENASE, MITOCHONDRIAL"/>
    <property type="match status" value="1"/>
</dbReference>
<dbReference type="RefSeq" id="WP_211683028.1">
    <property type="nucleotide sequence ID" value="NZ_JAGRQH010000010.1"/>
</dbReference>
<evidence type="ECO:0000313" key="10">
    <source>
        <dbReference type="EMBL" id="MBR0560536.1"/>
    </source>
</evidence>
<evidence type="ECO:0000313" key="11">
    <source>
        <dbReference type="Proteomes" id="UP000677812"/>
    </source>
</evidence>
<comment type="pathway">
    <text evidence="3 9">Carbohydrate metabolism; tricarboxylic acid cycle; oxaloacetate from (S)-malate (quinone route): step 1/1.</text>
</comment>
<dbReference type="InterPro" id="IPR036188">
    <property type="entry name" value="FAD/NAD-bd_sf"/>
</dbReference>
<name>A0ABS5E9R5_9PROT</name>
<keyword evidence="6 9" id="KW-0285">Flavoprotein</keyword>
<dbReference type="Gene3D" id="3.50.50.60">
    <property type="entry name" value="FAD/NAD(P)-binding domain"/>
    <property type="match status" value="1"/>
</dbReference>
<dbReference type="InterPro" id="IPR006231">
    <property type="entry name" value="MQO"/>
</dbReference>
<comment type="catalytic activity">
    <reaction evidence="1 9">
        <text>(S)-malate + a quinone = a quinol + oxaloacetate</text>
        <dbReference type="Rhea" id="RHEA:46012"/>
        <dbReference type="ChEBI" id="CHEBI:15589"/>
        <dbReference type="ChEBI" id="CHEBI:16452"/>
        <dbReference type="ChEBI" id="CHEBI:24646"/>
        <dbReference type="ChEBI" id="CHEBI:132124"/>
        <dbReference type="EC" id="1.1.5.4"/>
    </reaction>
</comment>
<evidence type="ECO:0000256" key="1">
    <source>
        <dbReference type="ARBA" id="ARBA00001139"/>
    </source>
</evidence>
<evidence type="ECO:0000256" key="8">
    <source>
        <dbReference type="ARBA" id="ARBA00023002"/>
    </source>
</evidence>
<sequence>MRTLTSPDLVLIGAGIMSATFAALLQEVAPHLNIVVLEGLPEAGLESSNAWNNAGTGHAAYCELNYTPMATDGSIAIDKALSINTDFDLSRQLWAHWVRNNLLPSPEQFITNCPHIALVHGHKDVAFLKKRYAALSAHHCFAGMEYSEDPATITSWAPLAMEGRNPSEPVAATRVLHGTDVNFGTLTRSLFKGLTQKGSVRLLTEHRVTDLQRSPSGRWSITARSSQGDITFSTRCVFIGAGGATLPLLQQAQLPEAKGYAGFPVSGIWMKCTNPDVIARHHAKVYGMAPVGAPPMSVPHLDTRMIDGKPQLLFGPYAGFTTRFLKTGARSDYLRSLTKNNLWPALSAGFDNLSLVRYLMTEVFQSNADRMAFLQDTYPLAQTQDWHRVIAGQRVQIIRPETKGRGVLKLGTEVINSADGTLSAVLGASPGASVSAAIVLKLLTAHAAPLGLPEDYTQKLKTALPSYGLNLTTDQEACRNIRQKTATELKLNG</sequence>
<evidence type="ECO:0000256" key="9">
    <source>
        <dbReference type="HAMAP-Rule" id="MF_00212"/>
    </source>
</evidence>
<dbReference type="PANTHER" id="PTHR43104">
    <property type="entry name" value="L-2-HYDROXYGLUTARATE DEHYDROGENASE, MITOCHONDRIAL"/>
    <property type="match status" value="1"/>
</dbReference>
<evidence type="ECO:0000256" key="6">
    <source>
        <dbReference type="ARBA" id="ARBA00022630"/>
    </source>
</evidence>
<dbReference type="HAMAP" id="MF_00212">
    <property type="entry name" value="MQO"/>
    <property type="match status" value="1"/>
</dbReference>
<comment type="caution">
    <text evidence="10">The sequence shown here is derived from an EMBL/GenBank/DDBJ whole genome shotgun (WGS) entry which is preliminary data.</text>
</comment>
<gene>
    <name evidence="9 10" type="primary">mqo</name>
    <name evidence="10" type="ORF">KB213_10800</name>
</gene>
<keyword evidence="5 9" id="KW-0816">Tricarboxylic acid cycle</keyword>
<proteinExistence type="inferred from homology"/>